<dbReference type="OMA" id="WIQREKW"/>
<dbReference type="InterPro" id="IPR036322">
    <property type="entry name" value="WD40_repeat_dom_sf"/>
</dbReference>
<sequence>MSSLFDQYEQATARAASSVPHPQPRESAPISSGYVSASLEEDVRIFSRNRISFTPPKPITHMVVNNNILIIAMKDHSILRIDREHPEQPDEVKVGDDPVHRLFLDPTGRHLLISTEAQEVFYLSRNSKKCKNLAKFKGHLIDSVGWNKSNTSDTSTSEILLGTSQGVIYEAEIQAGEDSRFFQQSLDQYFKQVFSLGKEGTVPVTGIEVERIPATKAGEVARFFVMATTPGRLYQFVGTVPSQADTPIFLNVFQKYEDITPSFLELPGNFGYSKLEQYCPKARGLPKTFAWMTGPGVYFGSFDFSSQSRDNLTCDSHLLPYPARDQESFLRPISVVLTEFHVLLLFQDRVKILCVLNEQLIDEDISQSKFGRLMGLCRDRIKGTIWAFTDTSVFMYKIVREARDVWRIYLDKGDFDRAKEFVRDNPAHLDQVMSRQAEHFFEMKKYDKSAMYYAMTEKSFEEISLKFIEAKQTDALKVFLMKKLGALKAEDKTQLTMLVMWLIELNLNQLGAARGKADQQTRFKEQQEEFQKFLATTRVMECLSSNVNTVYDLIASHGDVENMVYFAMLMQDYERVIRHHIQNEDYTAVLGVLRKPTNSAALFYKFSPVLMQHIPHDLVSAWIEQGKALKAKKLIPSLVQCDSGPSEMQVLEAIRYLENCIKKLGNKEQAIHNYLLSLYCQHQPSNLMGYLAAQGEIADNVNYDVKYALRLCAERKHFKACVHIYTTMGLYEEAVDLALQVDVDLAKQSAEKPEDDEALRRKLWLRIAKHVVSEKNDIKKAMAVLHECPLLKIEDILPFFPDFVTIDHFKDAICSSLADYNQHIEALKADMEDASESAKALRSDIQETRNKYGIVSGQQKCASCNYPLLTRSFYLFPCEHMFHSDCLVTEVHPHLTPAKNIRISEIQSQLTTLHGQRPQGSSTSTEGATKREEIDRLRNELDDIVAAECVYCGEIMIRSIDKPFIDHDEYEAVIKSWE</sequence>
<accession>A0A7M7P8H3</accession>
<dbReference type="GO" id="GO:0031902">
    <property type="term" value="C:late endosome membrane"/>
    <property type="evidence" value="ECO:0007669"/>
    <property type="project" value="UniProtKB-SubCell"/>
</dbReference>
<evidence type="ECO:0000259" key="11">
    <source>
        <dbReference type="Pfam" id="PF05131"/>
    </source>
</evidence>
<protein>
    <recommendedName>
        <fullName evidence="3">Vacuolar protein sorting-associated protein 18 homolog</fullName>
    </recommendedName>
</protein>
<dbReference type="GeneID" id="580372"/>
<proteinExistence type="inferred from homology"/>
<dbReference type="PROSITE" id="PS50236">
    <property type="entry name" value="CHCR"/>
    <property type="match status" value="1"/>
</dbReference>
<keyword evidence="6" id="KW-0862">Zinc</keyword>
<dbReference type="InterPro" id="IPR055358">
    <property type="entry name" value="CHCR"/>
</dbReference>
<dbReference type="SUPFAM" id="SSF50978">
    <property type="entry name" value="WD40 repeat-like"/>
    <property type="match status" value="1"/>
</dbReference>
<comment type="similarity">
    <text evidence="2">Belongs to the VPS18 family.</text>
</comment>
<dbReference type="GO" id="GO:0030674">
    <property type="term" value="F:protein-macromolecule adaptor activity"/>
    <property type="evidence" value="ECO:0000318"/>
    <property type="project" value="GO_Central"/>
</dbReference>
<evidence type="ECO:0000256" key="3">
    <source>
        <dbReference type="ARBA" id="ARBA00017338"/>
    </source>
</evidence>
<dbReference type="GO" id="GO:0048284">
    <property type="term" value="P:organelle fusion"/>
    <property type="evidence" value="ECO:0000318"/>
    <property type="project" value="GO_Central"/>
</dbReference>
<dbReference type="GO" id="GO:0008270">
    <property type="term" value="F:zinc ion binding"/>
    <property type="evidence" value="ECO:0007669"/>
    <property type="project" value="UniProtKB-KW"/>
</dbReference>
<name>A0A7M7P8H3_STRPU</name>
<evidence type="ECO:0000256" key="7">
    <source>
        <dbReference type="ARBA" id="ARBA00023136"/>
    </source>
</evidence>
<dbReference type="EnsemblMetazoa" id="XM_030992048">
    <property type="protein sequence ID" value="XP_030847908"/>
    <property type="gene ID" value="LOC580372"/>
</dbReference>
<keyword evidence="5" id="KW-0863">Zinc-finger</keyword>
<reference evidence="13" key="2">
    <citation type="submission" date="2021-01" db="UniProtKB">
        <authorList>
            <consortium name="EnsemblMetazoa"/>
        </authorList>
    </citation>
    <scope>IDENTIFICATION</scope>
</reference>
<feature type="region of interest" description="Disordered" evidence="10">
    <location>
        <begin position="912"/>
        <end position="932"/>
    </location>
</feature>
<dbReference type="Proteomes" id="UP000007110">
    <property type="component" value="Unassembled WGS sequence"/>
</dbReference>
<dbReference type="PANTHER" id="PTHR23323">
    <property type="entry name" value="VACUOLAR PROTEIN SORTING-ASSOCIATED PROTEIN"/>
    <property type="match status" value="1"/>
</dbReference>
<dbReference type="GO" id="GO:0006886">
    <property type="term" value="P:intracellular protein transport"/>
    <property type="evidence" value="ECO:0007669"/>
    <property type="project" value="UniProtKB-UniRule"/>
</dbReference>
<feature type="coiled-coil region" evidence="9">
    <location>
        <begin position="817"/>
        <end position="851"/>
    </location>
</feature>
<dbReference type="GO" id="GO:0005768">
    <property type="term" value="C:endosome"/>
    <property type="evidence" value="ECO:0000318"/>
    <property type="project" value="GO_Central"/>
</dbReference>
<evidence type="ECO:0000313" key="13">
    <source>
        <dbReference type="EnsemblMetazoa" id="XP_030847908"/>
    </source>
</evidence>
<dbReference type="FunCoup" id="A0A7M7P8H3">
    <property type="interactions" value="2171"/>
</dbReference>
<dbReference type="InterPro" id="IPR058919">
    <property type="entry name" value="Pep3/Vps18_RING_C"/>
</dbReference>
<dbReference type="RefSeq" id="XP_030847908.1">
    <property type="nucleotide sequence ID" value="XM_030992048.1"/>
</dbReference>
<dbReference type="InterPro" id="IPR007810">
    <property type="entry name" value="Pep3/Vps18_beta-prop"/>
</dbReference>
<evidence type="ECO:0000256" key="6">
    <source>
        <dbReference type="ARBA" id="ARBA00022833"/>
    </source>
</evidence>
<feature type="domain" description="Pep3/Vps18 RING C-terminal" evidence="12">
    <location>
        <begin position="858"/>
        <end position="958"/>
    </location>
</feature>
<feature type="repeat" description="CHCR" evidence="8">
    <location>
        <begin position="626"/>
        <end position="780"/>
    </location>
</feature>
<dbReference type="GO" id="GO:0007040">
    <property type="term" value="P:lysosome organization"/>
    <property type="evidence" value="ECO:0000318"/>
    <property type="project" value="GO_Central"/>
</dbReference>
<evidence type="ECO:0000256" key="8">
    <source>
        <dbReference type="PROSITE-ProRule" id="PRU01006"/>
    </source>
</evidence>
<dbReference type="InParanoid" id="A0A7M7P8H3"/>
<evidence type="ECO:0000313" key="14">
    <source>
        <dbReference type="Proteomes" id="UP000007110"/>
    </source>
</evidence>
<evidence type="ECO:0000256" key="4">
    <source>
        <dbReference type="ARBA" id="ARBA00022723"/>
    </source>
</evidence>
<dbReference type="Pfam" id="PF00637">
    <property type="entry name" value="Clathrin"/>
    <property type="match status" value="1"/>
</dbReference>
<dbReference type="PANTHER" id="PTHR23323:SF26">
    <property type="entry name" value="VACUOLAR PROTEIN SORTING-ASSOCIATED PROTEIN 18 HOMOLOG"/>
    <property type="match status" value="1"/>
</dbReference>
<evidence type="ECO:0000256" key="9">
    <source>
        <dbReference type="SAM" id="Coils"/>
    </source>
</evidence>
<dbReference type="Pfam" id="PF26148">
    <property type="entry name" value="VPS18_RING_C"/>
    <property type="match status" value="1"/>
</dbReference>
<evidence type="ECO:0000256" key="5">
    <source>
        <dbReference type="ARBA" id="ARBA00022771"/>
    </source>
</evidence>
<evidence type="ECO:0000256" key="10">
    <source>
        <dbReference type="SAM" id="MobiDB-lite"/>
    </source>
</evidence>
<evidence type="ECO:0000259" key="12">
    <source>
        <dbReference type="Pfam" id="PF26148"/>
    </source>
</evidence>
<dbReference type="OrthoDB" id="1845386at2759"/>
<feature type="compositionally biased region" description="Polar residues" evidence="10">
    <location>
        <begin position="912"/>
        <end position="927"/>
    </location>
</feature>
<dbReference type="CTD" id="57617"/>
<dbReference type="GO" id="GO:0007032">
    <property type="term" value="P:endosome organization"/>
    <property type="evidence" value="ECO:0000318"/>
    <property type="project" value="GO_Central"/>
</dbReference>
<dbReference type="GO" id="GO:0008333">
    <property type="term" value="P:endosome to lysosome transport"/>
    <property type="evidence" value="ECO:0000318"/>
    <property type="project" value="GO_Central"/>
</dbReference>
<evidence type="ECO:0000256" key="1">
    <source>
        <dbReference type="ARBA" id="ARBA00004492"/>
    </source>
</evidence>
<keyword evidence="7" id="KW-0472">Membrane</keyword>
<dbReference type="Pfam" id="PF05131">
    <property type="entry name" value="Pep3_Vps18"/>
    <property type="match status" value="1"/>
</dbReference>
<dbReference type="GO" id="GO:0006904">
    <property type="term" value="P:vesicle docking involved in exocytosis"/>
    <property type="evidence" value="ECO:0000318"/>
    <property type="project" value="GO_Central"/>
</dbReference>
<dbReference type="CDD" id="cd16462">
    <property type="entry name" value="RING-H2_Pep3p-like"/>
    <property type="match status" value="1"/>
</dbReference>
<feature type="region of interest" description="Disordered" evidence="10">
    <location>
        <begin position="12"/>
        <end position="33"/>
    </location>
</feature>
<evidence type="ECO:0000256" key="2">
    <source>
        <dbReference type="ARBA" id="ARBA00010454"/>
    </source>
</evidence>
<feature type="domain" description="Pep3/Vps18 beta-propeller" evidence="11">
    <location>
        <begin position="45"/>
        <end position="398"/>
    </location>
</feature>
<dbReference type="AlphaFoldDB" id="A0A7M7P8H3"/>
<reference evidence="14" key="1">
    <citation type="submission" date="2015-02" db="EMBL/GenBank/DDBJ databases">
        <title>Genome sequencing for Strongylocentrotus purpuratus.</title>
        <authorList>
            <person name="Murali S."/>
            <person name="Liu Y."/>
            <person name="Vee V."/>
            <person name="English A."/>
            <person name="Wang M."/>
            <person name="Skinner E."/>
            <person name="Han Y."/>
            <person name="Muzny D.M."/>
            <person name="Worley K.C."/>
            <person name="Gibbs R.A."/>
        </authorList>
    </citation>
    <scope>NUCLEOTIDE SEQUENCE</scope>
</reference>
<keyword evidence="4" id="KW-0479">Metal-binding</keyword>
<organism evidence="13 14">
    <name type="scientific">Strongylocentrotus purpuratus</name>
    <name type="common">Purple sea urchin</name>
    <dbReference type="NCBI Taxonomy" id="7668"/>
    <lineage>
        <taxon>Eukaryota</taxon>
        <taxon>Metazoa</taxon>
        <taxon>Echinodermata</taxon>
        <taxon>Eleutherozoa</taxon>
        <taxon>Echinozoa</taxon>
        <taxon>Echinoidea</taxon>
        <taxon>Euechinoidea</taxon>
        <taxon>Echinacea</taxon>
        <taxon>Camarodonta</taxon>
        <taxon>Echinidea</taxon>
        <taxon>Strongylocentrotidae</taxon>
        <taxon>Strongylocentrotus</taxon>
    </lineage>
</organism>
<keyword evidence="9" id="KW-0175">Coiled coil</keyword>
<dbReference type="GO" id="GO:0030897">
    <property type="term" value="C:HOPS complex"/>
    <property type="evidence" value="ECO:0000318"/>
    <property type="project" value="GO_Central"/>
</dbReference>
<keyword evidence="14" id="KW-1185">Reference proteome</keyword>
<dbReference type="KEGG" id="spu:580372"/>
<dbReference type="InterPro" id="IPR000547">
    <property type="entry name" value="Clathrin_H-chain/VPS_repeat"/>
</dbReference>
<comment type="subcellular location">
    <subcellularLocation>
        <location evidence="1">Late endosome membrane</location>
        <topology evidence="1">Peripheral membrane protein</topology>
        <orientation evidence="1">Cytoplasmic side</orientation>
    </subcellularLocation>
</comment>